<keyword evidence="5" id="KW-0812">Transmembrane</keyword>
<dbReference type="PANTHER" id="PTHR43343">
    <property type="entry name" value="PEPTIDASE S12"/>
    <property type="match status" value="1"/>
</dbReference>
<keyword evidence="2" id="KW-0645">Protease</keyword>
<dbReference type="SUPFAM" id="SSF50494">
    <property type="entry name" value="Trypsin-like serine proteases"/>
    <property type="match status" value="1"/>
</dbReference>
<dbReference type="SUPFAM" id="SSF50156">
    <property type="entry name" value="PDZ domain-like"/>
    <property type="match status" value="1"/>
</dbReference>
<dbReference type="InterPro" id="IPR043504">
    <property type="entry name" value="Peptidase_S1_PA_chymotrypsin"/>
</dbReference>
<organism evidence="7 8">
    <name type="scientific">Pontibacillus chungwhensis BH030062</name>
    <dbReference type="NCBI Taxonomy" id="1385513"/>
    <lineage>
        <taxon>Bacteria</taxon>
        <taxon>Bacillati</taxon>
        <taxon>Bacillota</taxon>
        <taxon>Bacilli</taxon>
        <taxon>Bacillales</taxon>
        <taxon>Bacillaceae</taxon>
        <taxon>Pontibacillus</taxon>
    </lineage>
</organism>
<evidence type="ECO:0000259" key="6">
    <source>
        <dbReference type="PROSITE" id="PS50106"/>
    </source>
</evidence>
<dbReference type="OrthoDB" id="9758917at2"/>
<dbReference type="PRINTS" id="PR00834">
    <property type="entry name" value="PROTEASES2C"/>
</dbReference>
<dbReference type="PROSITE" id="PS50106">
    <property type="entry name" value="PDZ"/>
    <property type="match status" value="1"/>
</dbReference>
<dbReference type="InterPro" id="IPR009003">
    <property type="entry name" value="Peptidase_S1_PA"/>
</dbReference>
<keyword evidence="3" id="KW-0378">Hydrolase</keyword>
<dbReference type="SMART" id="SM00228">
    <property type="entry name" value="PDZ"/>
    <property type="match status" value="1"/>
</dbReference>
<proteinExistence type="inferred from homology"/>
<dbReference type="PANTHER" id="PTHR43343:SF3">
    <property type="entry name" value="PROTEASE DO-LIKE 8, CHLOROPLASTIC"/>
    <property type="match status" value="1"/>
</dbReference>
<evidence type="ECO:0000256" key="3">
    <source>
        <dbReference type="ARBA" id="ARBA00022801"/>
    </source>
</evidence>
<accession>A0A0A2UW97</accession>
<evidence type="ECO:0000256" key="4">
    <source>
        <dbReference type="ARBA" id="ARBA00022825"/>
    </source>
</evidence>
<evidence type="ECO:0000256" key="1">
    <source>
        <dbReference type="ARBA" id="ARBA00010541"/>
    </source>
</evidence>
<dbReference type="FunFam" id="2.40.10.10:FF:000001">
    <property type="entry name" value="Periplasmic serine protease DegS"/>
    <property type="match status" value="1"/>
</dbReference>
<dbReference type="Pfam" id="PF13365">
    <property type="entry name" value="Trypsin_2"/>
    <property type="match status" value="1"/>
</dbReference>
<dbReference type="Proteomes" id="UP000030153">
    <property type="component" value="Unassembled WGS sequence"/>
</dbReference>
<reference evidence="7 8" key="1">
    <citation type="submission" date="2013-08" db="EMBL/GenBank/DDBJ databases">
        <title>Genome of Pontibacillus chungwhensis.</title>
        <authorList>
            <person name="Wang Q."/>
            <person name="Wang G."/>
        </authorList>
    </citation>
    <scope>NUCLEOTIDE SEQUENCE [LARGE SCALE GENOMIC DNA]</scope>
    <source>
        <strain evidence="7 8">BH030062</strain>
    </source>
</reference>
<feature type="domain" description="PDZ" evidence="6">
    <location>
        <begin position="289"/>
        <end position="365"/>
    </location>
</feature>
<dbReference type="EMBL" id="AVBG01000002">
    <property type="protein sequence ID" value="KGP92572.1"/>
    <property type="molecule type" value="Genomic_DNA"/>
</dbReference>
<dbReference type="AlphaFoldDB" id="A0A0A2UW97"/>
<evidence type="ECO:0000256" key="2">
    <source>
        <dbReference type="ARBA" id="ARBA00022670"/>
    </source>
</evidence>
<dbReference type="eggNOG" id="COG0265">
    <property type="taxonomic scope" value="Bacteria"/>
</dbReference>
<dbReference type="Pfam" id="PF13180">
    <property type="entry name" value="PDZ_2"/>
    <property type="match status" value="1"/>
</dbReference>
<dbReference type="RefSeq" id="WP_036780264.1">
    <property type="nucleotide sequence ID" value="NZ_AVBG01000002.1"/>
</dbReference>
<comment type="caution">
    <text evidence="7">The sequence shown here is derived from an EMBL/GenBank/DDBJ whole genome shotgun (WGS) entry which is preliminary data.</text>
</comment>
<dbReference type="Gene3D" id="2.40.10.10">
    <property type="entry name" value="Trypsin-like serine proteases"/>
    <property type="match status" value="2"/>
</dbReference>
<evidence type="ECO:0000256" key="5">
    <source>
        <dbReference type="SAM" id="Phobius"/>
    </source>
</evidence>
<sequence>MSEQFNNEQVERRKGDQRSYYGWLIQFASTAFIVTVLLVGGAFSLFKLNVLPLESNVAAQDSAKSTEESISIEESKSEGDTSDVVQAVSKASDAVVGVTKYEQSQLFAENNKAGTGSGVIYKKENGEAYVVTNHHVIENAQSIDVTLSDGEKVEAKLLGSDSLTDLAVLKIDAEHVKQVAEFGSSSNLQVGETAIAIGNPLGLEFAGSVTKGIISGLERTMPVDLNKDGRADYQTEVLQTDAAINPGNSGGALINSAGQVIGINSMKIAQQEVEGLGFAIPSETAKPIIEDLEKNGEVSRPFIGVSTMDLSSVSAYHIENTLKLPSDIKGGVLVADVEQGSPAAQANLQQYDVIVGADGEEISNLVDLRKYMYEEKDVGDSMELSFYRDGAKQSVTITLSK</sequence>
<keyword evidence="5" id="KW-1133">Transmembrane helix</keyword>
<dbReference type="InterPro" id="IPR051201">
    <property type="entry name" value="Chloro_Bact_Ser_Proteases"/>
</dbReference>
<keyword evidence="4" id="KW-0720">Serine protease</keyword>
<dbReference type="InterPro" id="IPR001478">
    <property type="entry name" value="PDZ"/>
</dbReference>
<evidence type="ECO:0000313" key="7">
    <source>
        <dbReference type="EMBL" id="KGP92572.1"/>
    </source>
</evidence>
<feature type="transmembrane region" description="Helical" evidence="5">
    <location>
        <begin position="21"/>
        <end position="46"/>
    </location>
</feature>
<evidence type="ECO:0000313" key="8">
    <source>
        <dbReference type="Proteomes" id="UP000030153"/>
    </source>
</evidence>
<dbReference type="STRING" id="1385513.N780_14400"/>
<dbReference type="GO" id="GO:0006508">
    <property type="term" value="P:proteolysis"/>
    <property type="evidence" value="ECO:0007669"/>
    <property type="project" value="UniProtKB-KW"/>
</dbReference>
<comment type="similarity">
    <text evidence="1">Belongs to the peptidase S1C family.</text>
</comment>
<dbReference type="InterPro" id="IPR001940">
    <property type="entry name" value="Peptidase_S1C"/>
</dbReference>
<protein>
    <recommendedName>
        <fullName evidence="6">PDZ domain-containing protein</fullName>
    </recommendedName>
</protein>
<dbReference type="InterPro" id="IPR036034">
    <property type="entry name" value="PDZ_sf"/>
</dbReference>
<keyword evidence="5" id="KW-0472">Membrane</keyword>
<gene>
    <name evidence="7" type="ORF">N780_14400</name>
</gene>
<keyword evidence="8" id="KW-1185">Reference proteome</keyword>
<name>A0A0A2UW97_9BACI</name>
<dbReference type="Gene3D" id="2.30.42.10">
    <property type="match status" value="1"/>
</dbReference>
<dbReference type="GO" id="GO:0004252">
    <property type="term" value="F:serine-type endopeptidase activity"/>
    <property type="evidence" value="ECO:0007669"/>
    <property type="project" value="InterPro"/>
</dbReference>